<accession>A0A1W1V046</accession>
<name>A0A1W1V046_DESTI</name>
<dbReference type="AlphaFoldDB" id="A0A1W1V046"/>
<sequence>MALNQMIVEDLKKNKRASKLPDVDAREIKVKATELIMQQVSENDLEILKQHGSKIDVLIDNKIEQQVVKVKNTLKTPEA</sequence>
<dbReference type="STRING" id="656914.SAMN00017405_1182"/>
<dbReference type="Proteomes" id="UP000192731">
    <property type="component" value="Unassembled WGS sequence"/>
</dbReference>
<gene>
    <name evidence="1" type="ORF">SAMN00017405_1182</name>
</gene>
<dbReference type="RefSeq" id="WP_143334214.1">
    <property type="nucleotide sequence ID" value="NZ_FWWT01000013.1"/>
</dbReference>
<evidence type="ECO:0000313" key="1">
    <source>
        <dbReference type="EMBL" id="SMB86732.1"/>
    </source>
</evidence>
<dbReference type="EMBL" id="FWWT01000013">
    <property type="protein sequence ID" value="SMB86732.1"/>
    <property type="molecule type" value="Genomic_DNA"/>
</dbReference>
<protein>
    <submittedName>
        <fullName evidence="1">Uncharacterized protein</fullName>
    </submittedName>
</protein>
<organism evidence="1 2">
    <name type="scientific">Desulfonispora thiosulfatigenes DSM 11270</name>
    <dbReference type="NCBI Taxonomy" id="656914"/>
    <lineage>
        <taxon>Bacteria</taxon>
        <taxon>Bacillati</taxon>
        <taxon>Bacillota</taxon>
        <taxon>Clostridia</taxon>
        <taxon>Eubacteriales</taxon>
        <taxon>Peptococcaceae</taxon>
        <taxon>Desulfonispora</taxon>
    </lineage>
</organism>
<keyword evidence="2" id="KW-1185">Reference proteome</keyword>
<proteinExistence type="predicted"/>
<reference evidence="1 2" key="1">
    <citation type="submission" date="2017-04" db="EMBL/GenBank/DDBJ databases">
        <authorList>
            <person name="Afonso C.L."/>
            <person name="Miller P.J."/>
            <person name="Scott M.A."/>
            <person name="Spackman E."/>
            <person name="Goraichik I."/>
            <person name="Dimitrov K.M."/>
            <person name="Suarez D.L."/>
            <person name="Swayne D.E."/>
        </authorList>
    </citation>
    <scope>NUCLEOTIDE SEQUENCE [LARGE SCALE GENOMIC DNA]</scope>
    <source>
        <strain evidence="1 2">DSM 11270</strain>
    </source>
</reference>
<evidence type="ECO:0000313" key="2">
    <source>
        <dbReference type="Proteomes" id="UP000192731"/>
    </source>
</evidence>